<organism evidence="2 3">
    <name type="scientific">Tahibacter aquaticus</name>
    <dbReference type="NCBI Taxonomy" id="520092"/>
    <lineage>
        <taxon>Bacteria</taxon>
        <taxon>Pseudomonadati</taxon>
        <taxon>Pseudomonadota</taxon>
        <taxon>Gammaproteobacteria</taxon>
        <taxon>Lysobacterales</taxon>
        <taxon>Rhodanobacteraceae</taxon>
        <taxon>Tahibacter</taxon>
    </lineage>
</organism>
<evidence type="ECO:0000256" key="1">
    <source>
        <dbReference type="SAM" id="MobiDB-lite"/>
    </source>
</evidence>
<accession>A0A4R6YEU9</accession>
<proteinExistence type="predicted"/>
<dbReference type="PANTHER" id="PTHR32305:SF15">
    <property type="entry name" value="PROTEIN RHSA-RELATED"/>
    <property type="match status" value="1"/>
</dbReference>
<evidence type="ECO:0000313" key="2">
    <source>
        <dbReference type="EMBL" id="TDR34787.1"/>
    </source>
</evidence>
<dbReference type="AlphaFoldDB" id="A0A4R6YEU9"/>
<dbReference type="EMBL" id="SNZH01000043">
    <property type="protein sequence ID" value="TDR34787.1"/>
    <property type="molecule type" value="Genomic_DNA"/>
</dbReference>
<dbReference type="Gene3D" id="2.180.10.10">
    <property type="entry name" value="RHS repeat-associated core"/>
    <property type="match status" value="1"/>
</dbReference>
<reference evidence="2 3" key="1">
    <citation type="submission" date="2019-03" db="EMBL/GenBank/DDBJ databases">
        <title>Genomic Encyclopedia of Type Strains, Phase IV (KMG-IV): sequencing the most valuable type-strain genomes for metagenomic binning, comparative biology and taxonomic classification.</title>
        <authorList>
            <person name="Goeker M."/>
        </authorList>
    </citation>
    <scope>NUCLEOTIDE SEQUENCE [LARGE SCALE GENOMIC DNA]</scope>
    <source>
        <strain evidence="2 3">DSM 21667</strain>
    </source>
</reference>
<dbReference type="InterPro" id="IPR050708">
    <property type="entry name" value="T6SS_VgrG/RHS"/>
</dbReference>
<evidence type="ECO:0000313" key="3">
    <source>
        <dbReference type="Proteomes" id="UP000295293"/>
    </source>
</evidence>
<feature type="region of interest" description="Disordered" evidence="1">
    <location>
        <begin position="191"/>
        <end position="219"/>
    </location>
</feature>
<name>A0A4R6YEU9_9GAMM</name>
<sequence length="250" mass="26700">MAEKWEERDEPVVQNLRFAGQYFDEETGLHYNRFRYYDPGVGRYLSQDLIALLGVSNSDQYAASPSGWIDPLGLCKQCGLPCSNGADGGARPIENLSDSGKFKNIRQIQNASGHGVDIIAERGNGNLIAYEVKPAVRTPGPEPPGVSQQGCAGFVNDHLSRAAGANNGWQHMAGTGTQTTVQDRQQRIAAGNPLSGGKLDPPPAKKGSAASEFPAAPNPAWSTCHRPGCVYREAMAGGGSVLDRTPVHER</sequence>
<keyword evidence="3" id="KW-1185">Reference proteome</keyword>
<gene>
    <name evidence="2" type="ORF">DFR29_1435</name>
</gene>
<comment type="caution">
    <text evidence="2">The sequence shown here is derived from an EMBL/GenBank/DDBJ whole genome shotgun (WGS) entry which is preliminary data.</text>
</comment>
<dbReference type="RefSeq" id="WP_243746211.1">
    <property type="nucleotide sequence ID" value="NZ_SNZH01000043.1"/>
</dbReference>
<dbReference type="InterPro" id="IPR022385">
    <property type="entry name" value="Rhs_assc_core"/>
</dbReference>
<dbReference type="PANTHER" id="PTHR32305">
    <property type="match status" value="1"/>
</dbReference>
<dbReference type="Proteomes" id="UP000295293">
    <property type="component" value="Unassembled WGS sequence"/>
</dbReference>
<dbReference type="PRINTS" id="PR00394">
    <property type="entry name" value="RHSPROTEIN"/>
</dbReference>
<dbReference type="NCBIfam" id="TIGR03696">
    <property type="entry name" value="Rhs_assc_core"/>
    <property type="match status" value="1"/>
</dbReference>
<protein>
    <submittedName>
        <fullName evidence="2">RHS repeat-associated protein</fullName>
    </submittedName>
</protein>